<feature type="region of interest" description="Disordered" evidence="8">
    <location>
        <begin position="473"/>
        <end position="498"/>
    </location>
</feature>
<evidence type="ECO:0000313" key="12">
    <source>
        <dbReference type="Proteomes" id="UP000507470"/>
    </source>
</evidence>
<keyword evidence="3" id="KW-0479">Metal-binding</keyword>
<keyword evidence="11" id="KW-0328">Glycosyltransferase</keyword>
<sequence>MAVINNIRLEYKADISLVVLSQDWHCSDHISFASQHKGSSPVIQLLYDKSGGDPVIQLLYDKSGSLCDENNNCTEVAYNLTQHLWPDHCVINTPSANFSLSLTQESSDIVIRKGYNCKVDSYSAFYDNVGFRHTELHDKLQEAGIDALIITGLARDYCVYYTAMDAKKLGYETYVATRPVTKITGDSAVADMKIKGIQIIESSDVAGVIAQLTSDAKHLHSPFILMISIILCFIKVNMYLHYVKKQLEEFYKKNTRYVVGVNMYLPYVKKQLEEFYKEEHNMCHPHNPIFQQKALPHEDDTPYWIHDADIGHGKIRYINKEEKHFWKELIRQYLYPLQSDAQQQKQMQTDLIQLRNKASLMFFVLNALHVFIIIIFSLQYSNAISSAGLTIPLPCKDTEGKDLSLEPISMCFMAVFGIALLIQFISMIFHRLGTFLHIMASTEVNCMRPNQNEVASMDISSKEQLVKEMQRFEDDEDAHSISTIGSDGEKDSSVTMDD</sequence>
<evidence type="ECO:0000256" key="7">
    <source>
        <dbReference type="ARBA" id="ARBA00043224"/>
    </source>
</evidence>
<keyword evidence="2" id="KW-0662">Pyridine nucleotide biosynthesis</keyword>
<dbReference type="AlphaFoldDB" id="A0A6J8AED6"/>
<evidence type="ECO:0000256" key="6">
    <source>
        <dbReference type="ARBA" id="ARBA00039017"/>
    </source>
</evidence>
<dbReference type="GO" id="GO:0019363">
    <property type="term" value="P:pyridine nucleotide biosynthetic process"/>
    <property type="evidence" value="ECO:0007669"/>
    <property type="project" value="UniProtKB-KW"/>
</dbReference>
<dbReference type="Pfam" id="PF00857">
    <property type="entry name" value="Isochorismatase"/>
    <property type="match status" value="1"/>
</dbReference>
<accession>A0A6J8AED6</accession>
<proteinExistence type="inferred from homology"/>
<keyword evidence="9" id="KW-0812">Transmembrane</keyword>
<dbReference type="PANTHER" id="PTHR11080:SF2">
    <property type="entry name" value="LD05707P"/>
    <property type="match status" value="1"/>
</dbReference>
<keyword evidence="12" id="KW-1185">Reference proteome</keyword>
<name>A0A6J8AED6_MYTCO</name>
<comment type="similarity">
    <text evidence="1">Belongs to the isochorismatase family.</text>
</comment>
<evidence type="ECO:0000256" key="3">
    <source>
        <dbReference type="ARBA" id="ARBA00022723"/>
    </source>
</evidence>
<evidence type="ECO:0000256" key="5">
    <source>
        <dbReference type="ARBA" id="ARBA00037900"/>
    </source>
</evidence>
<reference evidence="11 12" key="1">
    <citation type="submission" date="2020-06" db="EMBL/GenBank/DDBJ databases">
        <authorList>
            <person name="Li R."/>
            <person name="Bekaert M."/>
        </authorList>
    </citation>
    <scope>NUCLEOTIDE SEQUENCE [LARGE SCALE GENOMIC DNA]</scope>
    <source>
        <strain evidence="12">wild</strain>
    </source>
</reference>
<evidence type="ECO:0000259" key="10">
    <source>
        <dbReference type="Pfam" id="PF00857"/>
    </source>
</evidence>
<dbReference type="SUPFAM" id="SSF52499">
    <property type="entry name" value="Isochorismatase-like hydrolases"/>
    <property type="match status" value="1"/>
</dbReference>
<dbReference type="EMBL" id="CACVKT020001289">
    <property type="protein sequence ID" value="CAC5366539.1"/>
    <property type="molecule type" value="Genomic_DNA"/>
</dbReference>
<protein>
    <recommendedName>
        <fullName evidence="6">nicotinamidase</fullName>
        <ecNumber evidence="6">3.5.1.19</ecNumber>
    </recommendedName>
    <alternativeName>
        <fullName evidence="7">Nicotinamide deamidase</fullName>
    </alternativeName>
</protein>
<feature type="transmembrane region" description="Helical" evidence="9">
    <location>
        <begin position="360"/>
        <end position="380"/>
    </location>
</feature>
<evidence type="ECO:0000313" key="11">
    <source>
        <dbReference type="EMBL" id="CAC5366539.1"/>
    </source>
</evidence>
<dbReference type="InterPro" id="IPR036380">
    <property type="entry name" value="Isochorismatase-like_sf"/>
</dbReference>
<dbReference type="Gene3D" id="3.40.50.850">
    <property type="entry name" value="Isochorismatase-like"/>
    <property type="match status" value="1"/>
</dbReference>
<dbReference type="InterPro" id="IPR052347">
    <property type="entry name" value="Isochorismatase_Nicotinamidase"/>
</dbReference>
<dbReference type="GO" id="GO:0046872">
    <property type="term" value="F:metal ion binding"/>
    <property type="evidence" value="ECO:0007669"/>
    <property type="project" value="UniProtKB-KW"/>
</dbReference>
<dbReference type="GO" id="GO:0016757">
    <property type="term" value="F:glycosyltransferase activity"/>
    <property type="evidence" value="ECO:0007669"/>
    <property type="project" value="UniProtKB-KW"/>
</dbReference>
<comment type="pathway">
    <text evidence="5">Cofactor biosynthesis; nicotinate biosynthesis; nicotinate from nicotinamide: step 1/1.</text>
</comment>
<dbReference type="GO" id="GO:0008936">
    <property type="term" value="F:nicotinamidase activity"/>
    <property type="evidence" value="ECO:0007669"/>
    <property type="project" value="UniProtKB-EC"/>
</dbReference>
<organism evidence="11 12">
    <name type="scientific">Mytilus coruscus</name>
    <name type="common">Sea mussel</name>
    <dbReference type="NCBI Taxonomy" id="42192"/>
    <lineage>
        <taxon>Eukaryota</taxon>
        <taxon>Metazoa</taxon>
        <taxon>Spiralia</taxon>
        <taxon>Lophotrochozoa</taxon>
        <taxon>Mollusca</taxon>
        <taxon>Bivalvia</taxon>
        <taxon>Autobranchia</taxon>
        <taxon>Pteriomorphia</taxon>
        <taxon>Mytilida</taxon>
        <taxon>Mytiloidea</taxon>
        <taxon>Mytilidae</taxon>
        <taxon>Mytilinae</taxon>
        <taxon>Mytilus</taxon>
    </lineage>
</organism>
<gene>
    <name evidence="11" type="ORF">MCOR_6793</name>
</gene>
<keyword evidence="9" id="KW-1133">Transmembrane helix</keyword>
<feature type="transmembrane region" description="Helical" evidence="9">
    <location>
        <begin position="223"/>
        <end position="243"/>
    </location>
</feature>
<dbReference type="EC" id="3.5.1.19" evidence="6"/>
<feature type="transmembrane region" description="Helical" evidence="9">
    <location>
        <begin position="407"/>
        <end position="429"/>
    </location>
</feature>
<feature type="domain" description="Isochorismatase-like" evidence="10">
    <location>
        <begin position="77"/>
        <end position="188"/>
    </location>
</feature>
<evidence type="ECO:0000256" key="8">
    <source>
        <dbReference type="SAM" id="MobiDB-lite"/>
    </source>
</evidence>
<evidence type="ECO:0000256" key="9">
    <source>
        <dbReference type="SAM" id="Phobius"/>
    </source>
</evidence>
<evidence type="ECO:0000256" key="1">
    <source>
        <dbReference type="ARBA" id="ARBA00006336"/>
    </source>
</evidence>
<dbReference type="PANTHER" id="PTHR11080">
    <property type="entry name" value="PYRAZINAMIDASE/NICOTINAMIDASE"/>
    <property type="match status" value="1"/>
</dbReference>
<dbReference type="Proteomes" id="UP000507470">
    <property type="component" value="Unassembled WGS sequence"/>
</dbReference>
<dbReference type="InterPro" id="IPR000868">
    <property type="entry name" value="Isochorismatase-like_dom"/>
</dbReference>
<keyword evidence="4" id="KW-0378">Hydrolase</keyword>
<keyword evidence="11" id="KW-0808">Transferase</keyword>
<dbReference type="OrthoDB" id="6155579at2759"/>
<evidence type="ECO:0000256" key="4">
    <source>
        <dbReference type="ARBA" id="ARBA00022801"/>
    </source>
</evidence>
<evidence type="ECO:0000256" key="2">
    <source>
        <dbReference type="ARBA" id="ARBA00022642"/>
    </source>
</evidence>
<keyword evidence="9" id="KW-0472">Membrane</keyword>